<keyword evidence="5" id="KW-1133">Transmembrane helix</keyword>
<dbReference type="InterPro" id="IPR000923">
    <property type="entry name" value="BlueCu_1"/>
</dbReference>
<dbReference type="PANTHER" id="PTHR38439:SF3">
    <property type="entry name" value="COPPER-RESISTANT CUPROPROTEIN COPI"/>
    <property type="match status" value="1"/>
</dbReference>
<feature type="transmembrane region" description="Helical" evidence="5">
    <location>
        <begin position="38"/>
        <end position="57"/>
    </location>
</feature>
<keyword evidence="8" id="KW-1185">Reference proteome</keyword>
<dbReference type="GO" id="GO:0005507">
    <property type="term" value="F:copper ion binding"/>
    <property type="evidence" value="ECO:0007669"/>
    <property type="project" value="InterPro"/>
</dbReference>
<proteinExistence type="predicted"/>
<feature type="transmembrane region" description="Helical" evidence="5">
    <location>
        <begin position="6"/>
        <end position="26"/>
    </location>
</feature>
<keyword evidence="4" id="KW-0186">Copper</keyword>
<keyword evidence="3" id="KW-0249">Electron transport</keyword>
<dbReference type="Proteomes" id="UP000637720">
    <property type="component" value="Unassembled WGS sequence"/>
</dbReference>
<comment type="caution">
    <text evidence="7">The sequence shown here is derived from an EMBL/GenBank/DDBJ whole genome shotgun (WGS) entry which is preliminary data.</text>
</comment>
<feature type="domain" description="Blue (type 1) copper" evidence="6">
    <location>
        <begin position="189"/>
        <end position="291"/>
    </location>
</feature>
<evidence type="ECO:0000313" key="8">
    <source>
        <dbReference type="Proteomes" id="UP000637720"/>
    </source>
</evidence>
<dbReference type="Gene3D" id="2.60.40.420">
    <property type="entry name" value="Cupredoxins - blue copper proteins"/>
    <property type="match status" value="1"/>
</dbReference>
<dbReference type="RefSeq" id="WP_054669010.1">
    <property type="nucleotide sequence ID" value="NZ_BMOF01000011.1"/>
</dbReference>
<evidence type="ECO:0000259" key="6">
    <source>
        <dbReference type="Pfam" id="PF00127"/>
    </source>
</evidence>
<dbReference type="GO" id="GO:0009055">
    <property type="term" value="F:electron transfer activity"/>
    <property type="evidence" value="ECO:0007669"/>
    <property type="project" value="InterPro"/>
</dbReference>
<name>A0A8J3FA86_9BACI</name>
<evidence type="ECO:0000313" key="7">
    <source>
        <dbReference type="EMBL" id="GGJ96769.1"/>
    </source>
</evidence>
<protein>
    <recommendedName>
        <fullName evidence="6">Blue (type 1) copper domain-containing protein</fullName>
    </recommendedName>
</protein>
<evidence type="ECO:0000256" key="2">
    <source>
        <dbReference type="ARBA" id="ARBA00022723"/>
    </source>
</evidence>
<dbReference type="AlphaFoldDB" id="A0A8J3FA86"/>
<evidence type="ECO:0000256" key="4">
    <source>
        <dbReference type="ARBA" id="ARBA00023008"/>
    </source>
</evidence>
<feature type="transmembrane region" description="Helical" evidence="5">
    <location>
        <begin position="63"/>
        <end position="81"/>
    </location>
</feature>
<reference evidence="7" key="1">
    <citation type="journal article" date="2014" name="Int. J. Syst. Evol. Microbiol.">
        <title>Complete genome sequence of Corynebacterium casei LMG S-19264T (=DSM 44701T), isolated from a smear-ripened cheese.</title>
        <authorList>
            <consortium name="US DOE Joint Genome Institute (JGI-PGF)"/>
            <person name="Walter F."/>
            <person name="Albersmeier A."/>
            <person name="Kalinowski J."/>
            <person name="Ruckert C."/>
        </authorList>
    </citation>
    <scope>NUCLEOTIDE SEQUENCE</scope>
    <source>
        <strain evidence="7">JCM 14719</strain>
    </source>
</reference>
<keyword evidence="5" id="KW-0812">Transmembrane</keyword>
<dbReference type="InterPro" id="IPR008972">
    <property type="entry name" value="Cupredoxin"/>
</dbReference>
<organism evidence="7 8">
    <name type="scientific">Calditerricola satsumensis</name>
    <dbReference type="NCBI Taxonomy" id="373054"/>
    <lineage>
        <taxon>Bacteria</taxon>
        <taxon>Bacillati</taxon>
        <taxon>Bacillota</taxon>
        <taxon>Bacilli</taxon>
        <taxon>Bacillales</taxon>
        <taxon>Bacillaceae</taxon>
        <taxon>Calditerricola</taxon>
    </lineage>
</organism>
<dbReference type="PANTHER" id="PTHR38439">
    <property type="entry name" value="AURACYANIN-B"/>
    <property type="match status" value="1"/>
</dbReference>
<dbReference type="InterPro" id="IPR050845">
    <property type="entry name" value="Cu-binding_ET"/>
</dbReference>
<dbReference type="InterPro" id="IPR033138">
    <property type="entry name" value="Cu_oxidase_CS"/>
</dbReference>
<feature type="transmembrane region" description="Helical" evidence="5">
    <location>
        <begin position="88"/>
        <end position="105"/>
    </location>
</feature>
<dbReference type="EMBL" id="BMOF01000011">
    <property type="protein sequence ID" value="GGJ96769.1"/>
    <property type="molecule type" value="Genomic_DNA"/>
</dbReference>
<keyword evidence="1" id="KW-0813">Transport</keyword>
<evidence type="ECO:0000256" key="1">
    <source>
        <dbReference type="ARBA" id="ARBA00022448"/>
    </source>
</evidence>
<accession>A0A8J3FA86</accession>
<reference evidence="7" key="2">
    <citation type="submission" date="2020-09" db="EMBL/GenBank/DDBJ databases">
        <authorList>
            <person name="Sun Q."/>
            <person name="Ohkuma M."/>
        </authorList>
    </citation>
    <scope>NUCLEOTIDE SEQUENCE</scope>
    <source>
        <strain evidence="7">JCM 14719</strain>
    </source>
</reference>
<evidence type="ECO:0000256" key="5">
    <source>
        <dbReference type="SAM" id="Phobius"/>
    </source>
</evidence>
<dbReference type="InterPro" id="IPR028871">
    <property type="entry name" value="BlueCu_1_BS"/>
</dbReference>
<sequence>MPDLVWTTLLLVTLISLGVTVCCRRWRRKLSMESARMAAMTLGMAGGLTVGAGTAALTGDLFSALWIGGGFAMLLGALSALASSPMATLEGILSGLMGGMMGAMTHDMLPPERADTFLKLAFTLFACVTVLLLALLAEEARPRLVSLFRRPFLVSGLLLLLLLAYVRQGSPLSLARDDRPRPLRLEVVAVDFAYQPKTLSVPAGQPVTLSLVNRGAAEHDLHLEGFRAQAHGDGPPRVHAQHGAGRSAWHLHAKPGETATMTFIPLERGTYTFACTLPGHAEQGMTGTLMVR</sequence>
<gene>
    <name evidence="7" type="ORF">GCM10007043_08220</name>
</gene>
<feature type="transmembrane region" description="Helical" evidence="5">
    <location>
        <begin position="117"/>
        <end position="136"/>
    </location>
</feature>
<feature type="transmembrane region" description="Helical" evidence="5">
    <location>
        <begin position="148"/>
        <end position="166"/>
    </location>
</feature>
<dbReference type="SUPFAM" id="SSF49503">
    <property type="entry name" value="Cupredoxins"/>
    <property type="match status" value="1"/>
</dbReference>
<keyword evidence="5" id="KW-0472">Membrane</keyword>
<dbReference type="PROSITE" id="PS00196">
    <property type="entry name" value="COPPER_BLUE"/>
    <property type="match status" value="1"/>
</dbReference>
<dbReference type="PROSITE" id="PS00079">
    <property type="entry name" value="MULTICOPPER_OXIDASE1"/>
    <property type="match status" value="1"/>
</dbReference>
<keyword evidence="2" id="KW-0479">Metal-binding</keyword>
<dbReference type="Pfam" id="PF00127">
    <property type="entry name" value="Copper-bind"/>
    <property type="match status" value="1"/>
</dbReference>
<evidence type="ECO:0000256" key="3">
    <source>
        <dbReference type="ARBA" id="ARBA00022982"/>
    </source>
</evidence>